<protein>
    <recommendedName>
        <fullName evidence="5">LITAF domain-containing protein</fullName>
    </recommendedName>
</protein>
<evidence type="ECO:0000256" key="2">
    <source>
        <dbReference type="SAM" id="Phobius"/>
    </source>
</evidence>
<accession>A0AAV3XVG6</accession>
<gene>
    <name evidence="3" type="ORF">PoB_000136900</name>
</gene>
<sequence>MRSAGSDSYSARSYHQTLQKTKKCEICDKPIWQENTENDDKDIKTGVKKDASKKPPQKELLVIGQALTVVMLYVICTTPGIIVYIFAMIETRFRLGDRESQFTLCNLRCCGLELRC</sequence>
<evidence type="ECO:0008006" key="5">
    <source>
        <dbReference type="Google" id="ProtNLM"/>
    </source>
</evidence>
<comment type="caution">
    <text evidence="3">The sequence shown here is derived from an EMBL/GenBank/DDBJ whole genome shotgun (WGS) entry which is preliminary data.</text>
</comment>
<keyword evidence="2" id="KW-1133">Transmembrane helix</keyword>
<evidence type="ECO:0000256" key="1">
    <source>
        <dbReference type="SAM" id="MobiDB-lite"/>
    </source>
</evidence>
<name>A0AAV3XVG6_9GAST</name>
<reference evidence="3 4" key="1">
    <citation type="journal article" date="2021" name="Elife">
        <title>Chloroplast acquisition without the gene transfer in kleptoplastic sea slugs, Plakobranchus ocellatus.</title>
        <authorList>
            <person name="Maeda T."/>
            <person name="Takahashi S."/>
            <person name="Yoshida T."/>
            <person name="Shimamura S."/>
            <person name="Takaki Y."/>
            <person name="Nagai Y."/>
            <person name="Toyoda A."/>
            <person name="Suzuki Y."/>
            <person name="Arimoto A."/>
            <person name="Ishii H."/>
            <person name="Satoh N."/>
            <person name="Nishiyama T."/>
            <person name="Hasebe M."/>
            <person name="Maruyama T."/>
            <person name="Minagawa J."/>
            <person name="Obokata J."/>
            <person name="Shigenobu S."/>
        </authorList>
    </citation>
    <scope>NUCLEOTIDE SEQUENCE [LARGE SCALE GENOMIC DNA]</scope>
</reference>
<proteinExistence type="predicted"/>
<dbReference type="AlphaFoldDB" id="A0AAV3XVG6"/>
<feature type="transmembrane region" description="Helical" evidence="2">
    <location>
        <begin position="62"/>
        <end position="89"/>
    </location>
</feature>
<dbReference type="Proteomes" id="UP000735302">
    <property type="component" value="Unassembled WGS sequence"/>
</dbReference>
<keyword evidence="2" id="KW-0812">Transmembrane</keyword>
<feature type="compositionally biased region" description="Polar residues" evidence="1">
    <location>
        <begin position="1"/>
        <end position="19"/>
    </location>
</feature>
<dbReference type="EMBL" id="BLXT01000172">
    <property type="protein sequence ID" value="GFN74863.1"/>
    <property type="molecule type" value="Genomic_DNA"/>
</dbReference>
<feature type="region of interest" description="Disordered" evidence="1">
    <location>
        <begin position="1"/>
        <end position="20"/>
    </location>
</feature>
<organism evidence="3 4">
    <name type="scientific">Plakobranchus ocellatus</name>
    <dbReference type="NCBI Taxonomy" id="259542"/>
    <lineage>
        <taxon>Eukaryota</taxon>
        <taxon>Metazoa</taxon>
        <taxon>Spiralia</taxon>
        <taxon>Lophotrochozoa</taxon>
        <taxon>Mollusca</taxon>
        <taxon>Gastropoda</taxon>
        <taxon>Heterobranchia</taxon>
        <taxon>Euthyneura</taxon>
        <taxon>Panpulmonata</taxon>
        <taxon>Sacoglossa</taxon>
        <taxon>Placobranchoidea</taxon>
        <taxon>Plakobranchidae</taxon>
        <taxon>Plakobranchus</taxon>
    </lineage>
</organism>
<evidence type="ECO:0000313" key="3">
    <source>
        <dbReference type="EMBL" id="GFN74863.1"/>
    </source>
</evidence>
<keyword evidence="4" id="KW-1185">Reference proteome</keyword>
<keyword evidence="2" id="KW-0472">Membrane</keyword>
<evidence type="ECO:0000313" key="4">
    <source>
        <dbReference type="Proteomes" id="UP000735302"/>
    </source>
</evidence>